<organism evidence="1 2">
    <name type="scientific">Smittium culicis</name>
    <dbReference type="NCBI Taxonomy" id="133412"/>
    <lineage>
        <taxon>Eukaryota</taxon>
        <taxon>Fungi</taxon>
        <taxon>Fungi incertae sedis</taxon>
        <taxon>Zoopagomycota</taxon>
        <taxon>Kickxellomycotina</taxon>
        <taxon>Harpellomycetes</taxon>
        <taxon>Harpellales</taxon>
        <taxon>Legeriomycetaceae</taxon>
        <taxon>Smittium</taxon>
    </lineage>
</organism>
<keyword evidence="2" id="KW-1185">Reference proteome</keyword>
<accession>A0A1R1Y9V9</accession>
<comment type="caution">
    <text evidence="1">The sequence shown here is derived from an EMBL/GenBank/DDBJ whole genome shotgun (WGS) entry which is preliminary data.</text>
</comment>
<evidence type="ECO:0000313" key="1">
    <source>
        <dbReference type="EMBL" id="OMJ23729.1"/>
    </source>
</evidence>
<protein>
    <submittedName>
        <fullName evidence="1">Uncharacterized protein</fullName>
    </submittedName>
</protein>
<dbReference type="SUPFAM" id="SSF48056">
    <property type="entry name" value="Di-copper centre-containing domain"/>
    <property type="match status" value="1"/>
</dbReference>
<dbReference type="EMBL" id="LSSN01000482">
    <property type="protein sequence ID" value="OMJ23729.1"/>
    <property type="molecule type" value="Genomic_DNA"/>
</dbReference>
<dbReference type="STRING" id="133412.A0A1R1Y9V9"/>
<dbReference type="AlphaFoldDB" id="A0A1R1Y9V9"/>
<dbReference type="Proteomes" id="UP000187283">
    <property type="component" value="Unassembled WGS sequence"/>
</dbReference>
<dbReference type="InterPro" id="IPR008922">
    <property type="entry name" value="Di-copper_centre_dom_sf"/>
</dbReference>
<proteinExistence type="predicted"/>
<evidence type="ECO:0000313" key="2">
    <source>
        <dbReference type="Proteomes" id="UP000187283"/>
    </source>
</evidence>
<gene>
    <name evidence="1" type="ORF">AYI70_g2065</name>
</gene>
<reference evidence="1 2" key="1">
    <citation type="submission" date="2017-01" db="EMBL/GenBank/DDBJ databases">
        <authorList>
            <person name="Mah S.A."/>
            <person name="Swanson W.J."/>
            <person name="Moy G.W."/>
            <person name="Vacquier V.D."/>
        </authorList>
    </citation>
    <scope>NUCLEOTIDE SEQUENCE [LARGE SCALE GENOMIC DNA]</scope>
    <source>
        <strain evidence="1 2">GSMNP</strain>
    </source>
</reference>
<name>A0A1R1Y9V9_9FUNG</name>
<dbReference type="OrthoDB" id="5536831at2759"/>
<sequence length="136" mass="15327">MLDRVWSIWQELDPTRYEDVGSIGIGGAIQTMDSLIPYYNEPIRQSISMRSPGNCYLYDNYSESYFTSDKKSINEAAKGNSTQYVGGKATGGTAEFRNTFMPIPNLVPTINSKMFNFDSIAVERMNNLVKDIIGRM</sequence>